<dbReference type="AlphaFoldDB" id="A0A452H6D2"/>
<dbReference type="STRING" id="38772.ENSGAGP00000010237"/>
<reference evidence="2" key="1">
    <citation type="journal article" date="2017" name="PLoS ONE">
        <title>The Agassiz's desert tortoise genome provides a resource for the conservation of a threatened species.</title>
        <authorList>
            <person name="Tollis M."/>
            <person name="DeNardo D.F."/>
            <person name="Cornelius J.A."/>
            <person name="Dolby G.A."/>
            <person name="Edwards T."/>
            <person name="Henen B.T."/>
            <person name="Karl A.E."/>
            <person name="Murphy R.W."/>
            <person name="Kusumi K."/>
        </authorList>
    </citation>
    <scope>NUCLEOTIDE SEQUENCE [LARGE SCALE GENOMIC DNA]</scope>
</reference>
<dbReference type="Proteomes" id="UP000291020">
    <property type="component" value="Unassembled WGS sequence"/>
</dbReference>
<reference evidence="1" key="2">
    <citation type="submission" date="2025-08" db="UniProtKB">
        <authorList>
            <consortium name="Ensembl"/>
        </authorList>
    </citation>
    <scope>IDENTIFICATION</scope>
</reference>
<keyword evidence="2" id="KW-1185">Reference proteome</keyword>
<evidence type="ECO:0000313" key="1">
    <source>
        <dbReference type="Ensembl" id="ENSGAGP00000010237.1"/>
    </source>
</evidence>
<accession>A0A452H6D2</accession>
<dbReference type="Ensembl" id="ENSGAGT00000011746.1">
    <property type="protein sequence ID" value="ENSGAGP00000010237.1"/>
    <property type="gene ID" value="ENSGAGG00000008023.1"/>
</dbReference>
<reference evidence="1" key="3">
    <citation type="submission" date="2025-09" db="UniProtKB">
        <authorList>
            <consortium name="Ensembl"/>
        </authorList>
    </citation>
    <scope>IDENTIFICATION</scope>
</reference>
<protein>
    <submittedName>
        <fullName evidence="1">Uncharacterized protein</fullName>
    </submittedName>
</protein>
<evidence type="ECO:0000313" key="2">
    <source>
        <dbReference type="Proteomes" id="UP000291020"/>
    </source>
</evidence>
<name>A0A452H6D2_9SAUR</name>
<proteinExistence type="predicted"/>
<dbReference type="SUPFAM" id="SSF51197">
    <property type="entry name" value="Clavaminate synthase-like"/>
    <property type="match status" value="1"/>
</dbReference>
<organism evidence="1 2">
    <name type="scientific">Gopherus agassizii</name>
    <name type="common">Agassiz's desert tortoise</name>
    <dbReference type="NCBI Taxonomy" id="38772"/>
    <lineage>
        <taxon>Eukaryota</taxon>
        <taxon>Metazoa</taxon>
        <taxon>Chordata</taxon>
        <taxon>Craniata</taxon>
        <taxon>Vertebrata</taxon>
        <taxon>Euteleostomi</taxon>
        <taxon>Archelosauria</taxon>
        <taxon>Testudinata</taxon>
        <taxon>Testudines</taxon>
        <taxon>Cryptodira</taxon>
        <taxon>Durocryptodira</taxon>
        <taxon>Testudinoidea</taxon>
        <taxon>Testudinidae</taxon>
        <taxon>Gopherus</taxon>
    </lineage>
</organism>
<sequence length="281" mass="31392">PRESIWKGSLPRWILEQPPGSILKQEAPSHGGNWTSPRASLRWSVSNWIWEQEGLFSFAGSSKARPGERRAVLSLCGPPSLAWHPRPHFKHLCLPRALVTSALCLQEFQALCTRNKLLAEFGDRLVRLSTANTYSYHKVDVPFQEYVEHLLEPQDLASLGSDTLYFFGDNNFTEWGSLFQKYMPPPFQIPGTSGAYSFGIAGQYHPGNRGGQGEGMGYRGILPRLRWTRQPRSNGLIRHGPSDTISGPFAHRLRFWGSLSLARPGLLGGDLRQEALVSVSP</sequence>